<keyword evidence="11" id="KW-1185">Reference proteome</keyword>
<feature type="binding site" evidence="7">
    <location>
        <position position="285"/>
    </location>
    <ligand>
        <name>ATP</name>
        <dbReference type="ChEBI" id="CHEBI:30616"/>
    </ligand>
</feature>
<dbReference type="FunFam" id="3.40.50.620:FF:000045">
    <property type="entry name" value="Glutamate--tRNA ligase, mitochondrial"/>
    <property type="match status" value="1"/>
</dbReference>
<dbReference type="SUPFAM" id="SSF48163">
    <property type="entry name" value="An anticodon-binding domain of class I aminoacyl-tRNA synthetases"/>
    <property type="match status" value="1"/>
</dbReference>
<dbReference type="PANTHER" id="PTHR43311:SF2">
    <property type="entry name" value="GLUTAMATE--TRNA LIGASE, MITOCHONDRIAL-RELATED"/>
    <property type="match status" value="1"/>
</dbReference>
<dbReference type="Gene3D" id="1.10.10.350">
    <property type="match status" value="1"/>
</dbReference>
<evidence type="ECO:0000256" key="3">
    <source>
        <dbReference type="ARBA" id="ARBA00022741"/>
    </source>
</evidence>
<dbReference type="Proteomes" id="UP000003136">
    <property type="component" value="Unassembled WGS sequence"/>
</dbReference>
<feature type="short sequence motif" description="'KMSKS' region" evidence="7">
    <location>
        <begin position="282"/>
        <end position="286"/>
    </location>
</feature>
<comment type="catalytic activity">
    <reaction evidence="7">
        <text>tRNA(Glu) + L-glutamate + ATP = L-glutamyl-tRNA(Glu) + AMP + diphosphate</text>
        <dbReference type="Rhea" id="RHEA:23540"/>
        <dbReference type="Rhea" id="RHEA-COMP:9663"/>
        <dbReference type="Rhea" id="RHEA-COMP:9680"/>
        <dbReference type="ChEBI" id="CHEBI:29985"/>
        <dbReference type="ChEBI" id="CHEBI:30616"/>
        <dbReference type="ChEBI" id="CHEBI:33019"/>
        <dbReference type="ChEBI" id="CHEBI:78442"/>
        <dbReference type="ChEBI" id="CHEBI:78520"/>
        <dbReference type="ChEBI" id="CHEBI:456215"/>
        <dbReference type="EC" id="6.1.1.17"/>
    </reaction>
</comment>
<keyword evidence="4 7" id="KW-0067">ATP-binding</keyword>
<evidence type="ECO:0000256" key="5">
    <source>
        <dbReference type="ARBA" id="ARBA00022917"/>
    </source>
</evidence>
<keyword evidence="5 7" id="KW-0648">Protein biosynthesis</keyword>
<evidence type="ECO:0000259" key="9">
    <source>
        <dbReference type="Pfam" id="PF19269"/>
    </source>
</evidence>
<dbReference type="PRINTS" id="PR00987">
    <property type="entry name" value="TRNASYNTHGLU"/>
</dbReference>
<evidence type="ECO:0000256" key="2">
    <source>
        <dbReference type="ARBA" id="ARBA00022598"/>
    </source>
</evidence>
<dbReference type="InterPro" id="IPR049940">
    <property type="entry name" value="GluQ/Sye"/>
</dbReference>
<evidence type="ECO:0000256" key="1">
    <source>
        <dbReference type="ARBA" id="ARBA00007894"/>
    </source>
</evidence>
<evidence type="ECO:0000256" key="7">
    <source>
        <dbReference type="HAMAP-Rule" id="MF_00022"/>
    </source>
</evidence>
<evidence type="ECO:0000313" key="10">
    <source>
        <dbReference type="EMBL" id="EEC57992.1"/>
    </source>
</evidence>
<evidence type="ECO:0000256" key="6">
    <source>
        <dbReference type="ARBA" id="ARBA00023146"/>
    </source>
</evidence>
<dbReference type="InterPro" id="IPR045462">
    <property type="entry name" value="aa-tRNA-synth_I_cd-bd"/>
</dbReference>
<dbReference type="NCBIfam" id="TIGR00464">
    <property type="entry name" value="gltX_bact"/>
    <property type="match status" value="1"/>
</dbReference>
<comment type="subunit">
    <text evidence="7">Monomer.</text>
</comment>
<dbReference type="EMBL" id="ABVQ01000035">
    <property type="protein sequence ID" value="EEC57992.1"/>
    <property type="molecule type" value="Genomic_DNA"/>
</dbReference>
<dbReference type="InterPro" id="IPR004527">
    <property type="entry name" value="Glu-tRNA-ligase_bac/mito"/>
</dbReference>
<accession>B7AQM0</accession>
<reference evidence="10 11" key="2">
    <citation type="submission" date="2008-11" db="EMBL/GenBank/DDBJ databases">
        <authorList>
            <person name="Fulton L."/>
            <person name="Clifton S."/>
            <person name="Fulton B."/>
            <person name="Xu J."/>
            <person name="Minx P."/>
            <person name="Pepin K.H."/>
            <person name="Johnson M."/>
            <person name="Bhonagiri V."/>
            <person name="Nash W.E."/>
            <person name="Mardis E.R."/>
            <person name="Wilson R.K."/>
        </authorList>
    </citation>
    <scope>NUCLEOTIDE SEQUENCE [LARGE SCALE GENOMIC DNA]</scope>
    <source>
        <strain evidence="10 11">ATCC 43243</strain>
    </source>
</reference>
<dbReference type="GO" id="GO:0006424">
    <property type="term" value="P:glutamyl-tRNA aminoacylation"/>
    <property type="evidence" value="ECO:0007669"/>
    <property type="project" value="UniProtKB-UniRule"/>
</dbReference>
<dbReference type="GO" id="GO:0008270">
    <property type="term" value="F:zinc ion binding"/>
    <property type="evidence" value="ECO:0007669"/>
    <property type="project" value="InterPro"/>
</dbReference>
<comment type="subcellular location">
    <subcellularLocation>
        <location evidence="7">Cytoplasm</location>
    </subcellularLocation>
</comment>
<dbReference type="InterPro" id="IPR008925">
    <property type="entry name" value="aa_tRNA-synth_I_cd-bd_sf"/>
</dbReference>
<proteinExistence type="inferred from homology"/>
<dbReference type="InterPro" id="IPR001412">
    <property type="entry name" value="aa-tRNA-synth_I_CS"/>
</dbReference>
<dbReference type="eggNOG" id="COG0008">
    <property type="taxonomic scope" value="Bacteria"/>
</dbReference>
<comment type="function">
    <text evidence="7">Catalyzes the attachment of glutamate to tRNA(Glu) in a two-step reaction: glutamate is first activated by ATP to form Glu-AMP and then transferred to the acceptor end of tRNA(Glu).</text>
</comment>
<dbReference type="Pfam" id="PF00749">
    <property type="entry name" value="tRNA-synt_1c"/>
    <property type="match status" value="1"/>
</dbReference>
<comment type="caution">
    <text evidence="7">Lacks conserved residue(s) required for the propagation of feature annotation.</text>
</comment>
<keyword evidence="3 7" id="KW-0547">Nucleotide-binding</keyword>
<keyword evidence="6 7" id="KW-0030">Aminoacyl-tRNA synthetase</keyword>
<dbReference type="Pfam" id="PF19269">
    <property type="entry name" value="Anticodon_2"/>
    <property type="match status" value="1"/>
</dbReference>
<dbReference type="GO" id="GO:0005524">
    <property type="term" value="F:ATP binding"/>
    <property type="evidence" value="ECO:0007669"/>
    <property type="project" value="UniProtKB-UniRule"/>
</dbReference>
<evidence type="ECO:0000259" key="8">
    <source>
        <dbReference type="Pfam" id="PF00749"/>
    </source>
</evidence>
<dbReference type="EC" id="6.1.1.17" evidence="7"/>
<reference evidence="10 11" key="1">
    <citation type="submission" date="2008-11" db="EMBL/GenBank/DDBJ databases">
        <title>Draft genome sequence of Bacteroides pectinophilus (ATCC 43243).</title>
        <authorList>
            <person name="Sudarsanam P."/>
            <person name="Ley R."/>
            <person name="Guruge J."/>
            <person name="Turnbaugh P.J."/>
            <person name="Mahowald M."/>
            <person name="Liep D."/>
            <person name="Gordon J."/>
        </authorList>
    </citation>
    <scope>NUCLEOTIDE SEQUENCE [LARGE SCALE GENOMIC DNA]</scope>
    <source>
        <strain evidence="10 11">ATCC 43243</strain>
    </source>
</reference>
<dbReference type="PANTHER" id="PTHR43311">
    <property type="entry name" value="GLUTAMATE--TRNA LIGASE"/>
    <property type="match status" value="1"/>
</dbReference>
<dbReference type="STRING" id="483218.BACPEC_00977"/>
<gene>
    <name evidence="7" type="primary">gltX</name>
    <name evidence="10" type="ORF">BACPEC_00977</name>
</gene>
<name>B7AQM0_9FIRM</name>
<dbReference type="InterPro" id="IPR020751">
    <property type="entry name" value="aa-tRNA-synth_I_codon-bd_sub2"/>
</dbReference>
<dbReference type="GO" id="GO:0000049">
    <property type="term" value="F:tRNA binding"/>
    <property type="evidence" value="ECO:0007669"/>
    <property type="project" value="InterPro"/>
</dbReference>
<feature type="domain" description="Aminoacyl-tRNA synthetase class I anticodon-binding" evidence="9">
    <location>
        <begin position="365"/>
        <end position="508"/>
    </location>
</feature>
<comment type="similarity">
    <text evidence="1 7">Belongs to the class-I aminoacyl-tRNA synthetase family. Glutamate--tRNA ligase type 1 subfamily.</text>
</comment>
<dbReference type="InterPro" id="IPR033910">
    <property type="entry name" value="GluRS_core"/>
</dbReference>
<protein>
    <recommendedName>
        <fullName evidence="7">Glutamate--tRNA ligase</fullName>
        <ecNumber evidence="7">6.1.1.17</ecNumber>
    </recommendedName>
    <alternativeName>
        <fullName evidence="7">Glutamyl-tRNA synthetase</fullName>
        <shortName evidence="7">GluRS</shortName>
    </alternativeName>
</protein>
<dbReference type="SUPFAM" id="SSF52374">
    <property type="entry name" value="Nucleotidylyl transferase"/>
    <property type="match status" value="1"/>
</dbReference>
<dbReference type="AlphaFoldDB" id="B7AQM0"/>
<dbReference type="CDD" id="cd00808">
    <property type="entry name" value="GluRS_core"/>
    <property type="match status" value="1"/>
</dbReference>
<dbReference type="HAMAP" id="MF_00022">
    <property type="entry name" value="Glu_tRNA_synth_type1"/>
    <property type="match status" value="1"/>
</dbReference>
<sequence length="516" mass="59119">MVAKCVLNVILINIIFTKLERQGLIMTKVRTRFAPSPTGRMHVGNLRTALYAYLIAKHENGDFLLRIEDTDQERFFDEALDIIYRTMKATGLEHDEGPDKDGGVGPYVQSERQAQGIYMKYAKMLVEKGEAYYCFCDKERLESLRQTVVGEDGESKEIVVYDKHCLSLSREEVEANLAAGKPFVIRQNNPREGSTTFHDELYGDVTVPNEELDDMILMKSDGFPTYNFANVVDDHLMGITHVVRGNEYISSSPKYTRLYEAFGWEEPKYIHCPLITDENHKKLSKRSGHASFEDLIEQGFVAEAVVNYVALLGWSPEDNREIFSLDELVKVFDYHRIGKSPAVFDINKLRWMNGEYLKAMDDEKFFEIAEPYIRKVIKKDLDLRKIAALVKTRIEVLPEIEGHIDFFEELPEYDTAMYTHKKMKTNSENSLAILKEMLPMLEAIDDYSAENLHDRVMEFVADKGIKNGLALWPLRTAVSGKQMTPGGAFEIMDIIGRDESIARIRKGIEMLEKELG</sequence>
<evidence type="ECO:0000313" key="11">
    <source>
        <dbReference type="Proteomes" id="UP000003136"/>
    </source>
</evidence>
<dbReference type="HOGENOM" id="CLU_015768_6_3_9"/>
<dbReference type="GO" id="GO:0005829">
    <property type="term" value="C:cytosol"/>
    <property type="evidence" value="ECO:0007669"/>
    <property type="project" value="TreeGrafter"/>
</dbReference>
<keyword evidence="2 7" id="KW-0436">Ligase</keyword>
<dbReference type="InterPro" id="IPR014729">
    <property type="entry name" value="Rossmann-like_a/b/a_fold"/>
</dbReference>
<dbReference type="PROSITE" id="PS00178">
    <property type="entry name" value="AA_TRNA_LIGASE_I"/>
    <property type="match status" value="1"/>
</dbReference>
<keyword evidence="7" id="KW-0963">Cytoplasm</keyword>
<feature type="short sequence motif" description="'HIGH' region" evidence="7">
    <location>
        <begin position="35"/>
        <end position="45"/>
    </location>
</feature>
<dbReference type="InterPro" id="IPR000924">
    <property type="entry name" value="Glu/Gln-tRNA-synth"/>
</dbReference>
<dbReference type="GO" id="GO:0004818">
    <property type="term" value="F:glutamate-tRNA ligase activity"/>
    <property type="evidence" value="ECO:0007669"/>
    <property type="project" value="UniProtKB-UniRule"/>
</dbReference>
<dbReference type="InterPro" id="IPR020058">
    <property type="entry name" value="Glu/Gln-tRNA-synth_Ib_cat-dom"/>
</dbReference>
<feature type="domain" description="Glutamyl/glutaminyl-tRNA synthetase class Ib catalytic" evidence="8">
    <location>
        <begin position="28"/>
        <end position="351"/>
    </location>
</feature>
<evidence type="ECO:0000256" key="4">
    <source>
        <dbReference type="ARBA" id="ARBA00022840"/>
    </source>
</evidence>
<organism evidence="10 11">
    <name type="scientific">[Bacteroides] pectinophilus ATCC 43243</name>
    <dbReference type="NCBI Taxonomy" id="483218"/>
    <lineage>
        <taxon>Bacteria</taxon>
        <taxon>Bacillati</taxon>
        <taxon>Bacillota</taxon>
        <taxon>Clostridia</taxon>
        <taxon>Eubacteriales</taxon>
    </lineage>
</organism>
<dbReference type="Gene3D" id="3.40.50.620">
    <property type="entry name" value="HUPs"/>
    <property type="match status" value="1"/>
</dbReference>